<comment type="catalytic activity">
    <reaction evidence="1 7">
        <text>Exonucleolytic cleavage in the 3'- to 5'-direction to yield nucleoside 5'-phosphates.</text>
        <dbReference type="EC" id="3.1.13.1"/>
    </reaction>
</comment>
<evidence type="ECO:0000259" key="8">
    <source>
        <dbReference type="PROSITE" id="PS50126"/>
    </source>
</evidence>
<dbReference type="InterPro" id="IPR011805">
    <property type="entry name" value="RNase_R"/>
</dbReference>
<dbReference type="NCBIfam" id="TIGR02063">
    <property type="entry name" value="RNase_R"/>
    <property type="match status" value="1"/>
</dbReference>
<comment type="similarity">
    <text evidence="7">Belongs to the RNR ribonuclease family. RNase R subfamily.</text>
</comment>
<feature type="domain" description="S1 motif" evidence="8">
    <location>
        <begin position="632"/>
        <end position="709"/>
    </location>
</feature>
<dbReference type="InterPro" id="IPR001900">
    <property type="entry name" value="RNase_II/R"/>
</dbReference>
<comment type="function">
    <text evidence="7">3'-5' exoribonuclease that releases 5'-nucleoside monophosphates and is involved in maturation of structured RNAs.</text>
</comment>
<evidence type="ECO:0000256" key="5">
    <source>
        <dbReference type="ARBA" id="ARBA00022839"/>
    </source>
</evidence>
<dbReference type="InterPro" id="IPR050180">
    <property type="entry name" value="RNR_Ribonuclease"/>
</dbReference>
<dbReference type="InterPro" id="IPR012340">
    <property type="entry name" value="NA-bd_OB-fold"/>
</dbReference>
<comment type="subcellular location">
    <subcellularLocation>
        <location evidence="7">Cytoplasm</location>
    </subcellularLocation>
</comment>
<reference evidence="9" key="1">
    <citation type="submission" date="2023-11" db="EMBL/GenBank/DDBJ databases">
        <title>Completed genome sequence of Mycoplasma equirhinis type strain M432/72.</title>
        <authorList>
            <person name="Spergser J."/>
        </authorList>
    </citation>
    <scope>NUCLEOTIDE SEQUENCE [LARGE SCALE GENOMIC DNA]</scope>
    <source>
        <strain evidence="9">M432/72</strain>
    </source>
</reference>
<dbReference type="Pfam" id="PF00773">
    <property type="entry name" value="RNB"/>
    <property type="match status" value="1"/>
</dbReference>
<dbReference type="PANTHER" id="PTHR23355:SF9">
    <property type="entry name" value="DIS3-LIKE EXONUCLEASE 2"/>
    <property type="match status" value="1"/>
</dbReference>
<evidence type="ECO:0000256" key="1">
    <source>
        <dbReference type="ARBA" id="ARBA00001849"/>
    </source>
</evidence>
<evidence type="ECO:0000256" key="7">
    <source>
        <dbReference type="HAMAP-Rule" id="MF_01895"/>
    </source>
</evidence>
<dbReference type="Proteomes" id="UP001303601">
    <property type="component" value="Chromosome"/>
</dbReference>
<dbReference type="InterPro" id="IPR022966">
    <property type="entry name" value="RNase_II/R_CS"/>
</dbReference>
<protein>
    <recommendedName>
        <fullName evidence="7">Ribonuclease R</fullName>
        <shortName evidence="7">RNase R</shortName>
        <ecNumber evidence="7">3.1.13.1</ecNumber>
    </recommendedName>
</protein>
<dbReference type="EC" id="3.1.13.1" evidence="7"/>
<evidence type="ECO:0000256" key="2">
    <source>
        <dbReference type="ARBA" id="ARBA00022490"/>
    </source>
</evidence>
<dbReference type="RefSeq" id="WP_211331334.1">
    <property type="nucleotide sequence ID" value="NZ_CP137845.1"/>
</dbReference>
<keyword evidence="2 7" id="KW-0963">Cytoplasm</keyword>
<dbReference type="PROSITE" id="PS01175">
    <property type="entry name" value="RIBONUCLEASE_II"/>
    <property type="match status" value="1"/>
</dbReference>
<dbReference type="GeneID" id="94493605"/>
<evidence type="ECO:0000256" key="6">
    <source>
        <dbReference type="ARBA" id="ARBA00022884"/>
    </source>
</evidence>
<sequence length="709" mass="81582">MFPNNNHANIINEQKILEKIRSVVSISFEKLAKSLKLSPKLNKQLTLQLKKLINKNLIEINRDDKYIAIYFLTEVECEVVITNKRLGFIEFEENGEKKSAFIPPFQLKNCLDKDIIKANIFYYFSDSGEKLYKANVLKNVKHNKKIIVGTITKTPNNHFYFDACDEKHQGKFEFLSTKNIPDSINKNDIVKCEILASNDKNILILYKQKISNLNDSDFPVKKIIASNDVNESFDDETIKNIDLIPNFVSEEEIKERKDLRELLTVTIDGLDTKDFDDAISCYKQANNNWKLFIHIADVSYYVKENSPIDVEALKRGTSIYLPDAVIPMLPFQLSNGICSLNPDEVRNCITLELEIDGVGDNINAQLYASTIKSNYRLTYNEVNDYFDNKINVPQKISLLLDAARDLSNIIGKKKANEGYVDFEIKEPKIIIENEKVIDIKIIKEGESEKLIENFMVRANETVAQLMLDRNIPSIYRIHEKPSEEKLLSLQSLLKFSGYKNITVPLDGKPLSFANMINQIKKISFDDYLKMAMLRTMQKAIYSSNNIGHFGLASEAYSHFTSPIRRYPDLLLHRLIRKYIFEKKELKDDDKKKLGENIELIALLNSESEKIAMTIERDIVDIKKAEFFENLINKTFDATLVSVEKFGCFFNINKYETSVLIRFENINDNILKISDYEAKGNKISLKVGKNYKLIITSVEKEKGNINAMLA</sequence>
<dbReference type="PANTHER" id="PTHR23355">
    <property type="entry name" value="RIBONUCLEASE"/>
    <property type="match status" value="1"/>
</dbReference>
<organism evidence="9 10">
    <name type="scientific">Metamycoplasma equirhinis</name>
    <dbReference type="NCBI Taxonomy" id="92402"/>
    <lineage>
        <taxon>Bacteria</taxon>
        <taxon>Bacillati</taxon>
        <taxon>Mycoplasmatota</taxon>
        <taxon>Mycoplasmoidales</taxon>
        <taxon>Metamycoplasmataceae</taxon>
        <taxon>Metamycoplasma</taxon>
    </lineage>
</organism>
<evidence type="ECO:0000313" key="9">
    <source>
        <dbReference type="EMBL" id="WPB53705.1"/>
    </source>
</evidence>
<dbReference type="SMART" id="SM00955">
    <property type="entry name" value="RNB"/>
    <property type="match status" value="1"/>
</dbReference>
<keyword evidence="3 7" id="KW-0540">Nuclease</keyword>
<dbReference type="SUPFAM" id="SSF50249">
    <property type="entry name" value="Nucleic acid-binding proteins"/>
    <property type="match status" value="1"/>
</dbReference>
<keyword evidence="4 7" id="KW-0378">Hydrolase</keyword>
<dbReference type="HAMAP" id="MF_01895">
    <property type="entry name" value="RNase_R"/>
    <property type="match status" value="1"/>
</dbReference>
<dbReference type="InterPro" id="IPR004476">
    <property type="entry name" value="RNase_II/RNase_R"/>
</dbReference>
<accession>A0ABZ0P9X4</accession>
<proteinExistence type="inferred from homology"/>
<gene>
    <name evidence="7 9" type="primary">rnr</name>
    <name evidence="9" type="ORF">R9B83_01800</name>
</gene>
<keyword evidence="6 7" id="KW-0694">RNA-binding</keyword>
<name>A0ABZ0P9X4_9BACT</name>
<evidence type="ECO:0000256" key="3">
    <source>
        <dbReference type="ARBA" id="ARBA00022722"/>
    </source>
</evidence>
<dbReference type="EMBL" id="CP137845">
    <property type="protein sequence ID" value="WPB53705.1"/>
    <property type="molecule type" value="Genomic_DNA"/>
</dbReference>
<keyword evidence="5 7" id="KW-0269">Exonuclease</keyword>
<keyword evidence="10" id="KW-1185">Reference proteome</keyword>
<dbReference type="PROSITE" id="PS50126">
    <property type="entry name" value="S1"/>
    <property type="match status" value="1"/>
</dbReference>
<dbReference type="InterPro" id="IPR003029">
    <property type="entry name" value="S1_domain"/>
</dbReference>
<evidence type="ECO:0000256" key="4">
    <source>
        <dbReference type="ARBA" id="ARBA00022801"/>
    </source>
</evidence>
<dbReference type="NCBIfam" id="TIGR00358">
    <property type="entry name" value="3_prime_RNase"/>
    <property type="match status" value="1"/>
</dbReference>
<evidence type="ECO:0000313" key="10">
    <source>
        <dbReference type="Proteomes" id="UP001303601"/>
    </source>
</evidence>